<evidence type="ECO:0000313" key="3">
    <source>
        <dbReference type="EMBL" id="SOE04054.1"/>
    </source>
</evidence>
<gene>
    <name evidence="3" type="ORF">SAMN06272739_4437</name>
</gene>
<evidence type="ECO:0000256" key="1">
    <source>
        <dbReference type="SAM" id="MobiDB-lite"/>
    </source>
</evidence>
<dbReference type="SUPFAM" id="SSF49503">
    <property type="entry name" value="Cupredoxins"/>
    <property type="match status" value="1"/>
</dbReference>
<evidence type="ECO:0008006" key="5">
    <source>
        <dbReference type="Google" id="ProtNLM"/>
    </source>
</evidence>
<feature type="signal peptide" evidence="2">
    <location>
        <begin position="1"/>
        <end position="25"/>
    </location>
</feature>
<dbReference type="AlphaFoldDB" id="A0A286H9X7"/>
<dbReference type="EMBL" id="OCNK01000009">
    <property type="protein sequence ID" value="SOE04054.1"/>
    <property type="molecule type" value="Genomic_DNA"/>
</dbReference>
<feature type="chain" id="PRO_5011995848" description="Cupredoxin-like domain-containing protein" evidence="2">
    <location>
        <begin position="26"/>
        <end position="149"/>
    </location>
</feature>
<dbReference type="OrthoDB" id="6717945at2"/>
<evidence type="ECO:0000313" key="4">
    <source>
        <dbReference type="Proteomes" id="UP000219482"/>
    </source>
</evidence>
<dbReference type="PROSITE" id="PS51257">
    <property type="entry name" value="PROKAR_LIPOPROTEIN"/>
    <property type="match status" value="1"/>
</dbReference>
<dbReference type="Gene3D" id="2.60.40.420">
    <property type="entry name" value="Cupredoxins - blue copper proteins"/>
    <property type="match status" value="1"/>
</dbReference>
<protein>
    <recommendedName>
        <fullName evidence="5">Cupredoxin-like domain-containing protein</fullName>
    </recommendedName>
</protein>
<name>A0A286H9X7_9ACTN</name>
<reference evidence="4" key="1">
    <citation type="submission" date="2017-09" db="EMBL/GenBank/DDBJ databases">
        <authorList>
            <person name="Varghese N."/>
            <person name="Submissions S."/>
        </authorList>
    </citation>
    <scope>NUCLEOTIDE SEQUENCE [LARGE SCALE GENOMIC DNA]</scope>
    <source>
        <strain evidence="4">DSM 44270</strain>
    </source>
</reference>
<feature type="region of interest" description="Disordered" evidence="1">
    <location>
        <begin position="29"/>
        <end position="66"/>
    </location>
</feature>
<keyword evidence="2" id="KW-0732">Signal</keyword>
<sequence>MSFRPARLRAALIGLALATVVTGCAGTDPEAAPGSSSSGSASSSASSAASSAPATSATPAAPAGQRIEVTVTGGQASGDTGRVPVPVGEHVVLVVTSDAPDELHVHGYDLGADLVPGTPATIEFDATIPGVFEVELHDAGTQLLSLQVG</sequence>
<proteinExistence type="predicted"/>
<dbReference type="InterPro" id="IPR008972">
    <property type="entry name" value="Cupredoxin"/>
</dbReference>
<dbReference type="Proteomes" id="UP000219482">
    <property type="component" value="Unassembled WGS sequence"/>
</dbReference>
<keyword evidence="4" id="KW-1185">Reference proteome</keyword>
<feature type="compositionally biased region" description="Low complexity" evidence="1">
    <location>
        <begin position="31"/>
        <end position="63"/>
    </location>
</feature>
<organism evidence="3 4">
    <name type="scientific">Blastococcus haudaquaticus</name>
    <dbReference type="NCBI Taxonomy" id="1938745"/>
    <lineage>
        <taxon>Bacteria</taxon>
        <taxon>Bacillati</taxon>
        <taxon>Actinomycetota</taxon>
        <taxon>Actinomycetes</taxon>
        <taxon>Geodermatophilales</taxon>
        <taxon>Geodermatophilaceae</taxon>
        <taxon>Blastococcus</taxon>
    </lineage>
</organism>
<accession>A0A286H9X7</accession>
<dbReference type="RefSeq" id="WP_097186124.1">
    <property type="nucleotide sequence ID" value="NZ_OCNK01000009.1"/>
</dbReference>
<evidence type="ECO:0000256" key="2">
    <source>
        <dbReference type="SAM" id="SignalP"/>
    </source>
</evidence>